<proteinExistence type="predicted"/>
<sequence length="117" mass="13266">MSVVEYFLRLCTVWDELDVMMPTPQCTCGGCTCHASKTTADQAVFTRLIQFLMGLSESFDHLRDQLLVMDPVPTIIKAYSMVLRVENQREFHMEGSENMDTAALQVRAPGKKDYLAK</sequence>
<gene>
    <name evidence="1" type="ORF">Scaly_0583600</name>
</gene>
<comment type="caution">
    <text evidence="1">The sequence shown here is derived from an EMBL/GenBank/DDBJ whole genome shotgun (WGS) entry which is preliminary data.</text>
</comment>
<dbReference type="AlphaFoldDB" id="A0AAW2RS49"/>
<reference evidence="1" key="2">
    <citation type="journal article" date="2024" name="Plant">
        <title>Genomic evolution and insights into agronomic trait innovations of Sesamum species.</title>
        <authorList>
            <person name="Miao H."/>
            <person name="Wang L."/>
            <person name="Qu L."/>
            <person name="Liu H."/>
            <person name="Sun Y."/>
            <person name="Le M."/>
            <person name="Wang Q."/>
            <person name="Wei S."/>
            <person name="Zheng Y."/>
            <person name="Lin W."/>
            <person name="Duan Y."/>
            <person name="Cao H."/>
            <person name="Xiong S."/>
            <person name="Wang X."/>
            <person name="Wei L."/>
            <person name="Li C."/>
            <person name="Ma Q."/>
            <person name="Ju M."/>
            <person name="Zhao R."/>
            <person name="Li G."/>
            <person name="Mu C."/>
            <person name="Tian Q."/>
            <person name="Mei H."/>
            <person name="Zhang T."/>
            <person name="Gao T."/>
            <person name="Zhang H."/>
        </authorList>
    </citation>
    <scope>NUCLEOTIDE SEQUENCE</scope>
    <source>
        <strain evidence="1">KEN8</strain>
    </source>
</reference>
<name>A0AAW2RS49_9LAMI</name>
<evidence type="ECO:0000313" key="1">
    <source>
        <dbReference type="EMBL" id="KAL0382963.1"/>
    </source>
</evidence>
<dbReference type="PANTHER" id="PTHR34222">
    <property type="entry name" value="GAG_PRE-INTEGRS DOMAIN-CONTAINING PROTEIN"/>
    <property type="match status" value="1"/>
</dbReference>
<organism evidence="1">
    <name type="scientific">Sesamum calycinum</name>
    <dbReference type="NCBI Taxonomy" id="2727403"/>
    <lineage>
        <taxon>Eukaryota</taxon>
        <taxon>Viridiplantae</taxon>
        <taxon>Streptophyta</taxon>
        <taxon>Embryophyta</taxon>
        <taxon>Tracheophyta</taxon>
        <taxon>Spermatophyta</taxon>
        <taxon>Magnoliopsida</taxon>
        <taxon>eudicotyledons</taxon>
        <taxon>Gunneridae</taxon>
        <taxon>Pentapetalae</taxon>
        <taxon>asterids</taxon>
        <taxon>lamiids</taxon>
        <taxon>Lamiales</taxon>
        <taxon>Pedaliaceae</taxon>
        <taxon>Sesamum</taxon>
    </lineage>
</organism>
<accession>A0AAW2RS49</accession>
<reference evidence="1" key="1">
    <citation type="submission" date="2020-06" db="EMBL/GenBank/DDBJ databases">
        <authorList>
            <person name="Li T."/>
            <person name="Hu X."/>
            <person name="Zhang T."/>
            <person name="Song X."/>
            <person name="Zhang H."/>
            <person name="Dai N."/>
            <person name="Sheng W."/>
            <person name="Hou X."/>
            <person name="Wei L."/>
        </authorList>
    </citation>
    <scope>NUCLEOTIDE SEQUENCE</scope>
    <source>
        <strain evidence="1">KEN8</strain>
        <tissue evidence="1">Leaf</tissue>
    </source>
</reference>
<protein>
    <submittedName>
        <fullName evidence="1">Uncharacterized protein</fullName>
    </submittedName>
</protein>
<dbReference type="EMBL" id="JACGWM010000003">
    <property type="protein sequence ID" value="KAL0382963.1"/>
    <property type="molecule type" value="Genomic_DNA"/>
</dbReference>
<dbReference type="PANTHER" id="PTHR34222:SF99">
    <property type="entry name" value="PROTEIN, PUTATIVE-RELATED"/>
    <property type="match status" value="1"/>
</dbReference>